<dbReference type="Proteomes" id="UP001168528">
    <property type="component" value="Unassembled WGS sequence"/>
</dbReference>
<accession>A0ABT8R6U2</accession>
<proteinExistence type="predicted"/>
<keyword evidence="2" id="KW-1185">Reference proteome</keyword>
<reference evidence="1" key="1">
    <citation type="submission" date="2023-07" db="EMBL/GenBank/DDBJ databases">
        <title>The genome sequence of Rhodocytophaga aerolata KACC 12507.</title>
        <authorList>
            <person name="Zhang X."/>
        </authorList>
    </citation>
    <scope>NUCLEOTIDE SEQUENCE</scope>
    <source>
        <strain evidence="1">KACC 12507</strain>
    </source>
</reference>
<protein>
    <submittedName>
        <fullName evidence="1">Uncharacterized protein</fullName>
    </submittedName>
</protein>
<organism evidence="1 2">
    <name type="scientific">Rhodocytophaga aerolata</name>
    <dbReference type="NCBI Taxonomy" id="455078"/>
    <lineage>
        <taxon>Bacteria</taxon>
        <taxon>Pseudomonadati</taxon>
        <taxon>Bacteroidota</taxon>
        <taxon>Cytophagia</taxon>
        <taxon>Cytophagales</taxon>
        <taxon>Rhodocytophagaceae</taxon>
        <taxon>Rhodocytophaga</taxon>
    </lineage>
</organism>
<evidence type="ECO:0000313" key="1">
    <source>
        <dbReference type="EMBL" id="MDO1447826.1"/>
    </source>
</evidence>
<name>A0ABT8R6U2_9BACT</name>
<sequence>MIGIKNMSMNSIGHIHFSKKDALAEQQARENRQYLLSKAQCLGNLFHQPVNIVYQADDGEIQQVESVVWSVLEDYMQVTGGYIIPVHAVLAVEL</sequence>
<comment type="caution">
    <text evidence="1">The sequence shown here is derived from an EMBL/GenBank/DDBJ whole genome shotgun (WGS) entry which is preliminary data.</text>
</comment>
<gene>
    <name evidence="1" type="ORF">Q0590_16260</name>
</gene>
<dbReference type="RefSeq" id="WP_302038630.1">
    <property type="nucleotide sequence ID" value="NZ_JAUKPO010000008.1"/>
</dbReference>
<evidence type="ECO:0000313" key="2">
    <source>
        <dbReference type="Proteomes" id="UP001168528"/>
    </source>
</evidence>
<dbReference type="EMBL" id="JAUKPO010000008">
    <property type="protein sequence ID" value="MDO1447826.1"/>
    <property type="molecule type" value="Genomic_DNA"/>
</dbReference>